<dbReference type="NCBIfam" id="TIGR03915">
    <property type="entry name" value="SAM_7_link_chp"/>
    <property type="match status" value="1"/>
</dbReference>
<organism evidence="2 3">
    <name type="scientific">Coprobacter secundus subsp. similis</name>
    <dbReference type="NCBI Taxonomy" id="2751153"/>
    <lineage>
        <taxon>Bacteria</taxon>
        <taxon>Pseudomonadati</taxon>
        <taxon>Bacteroidota</taxon>
        <taxon>Bacteroidia</taxon>
        <taxon>Bacteroidales</taxon>
        <taxon>Barnesiellaceae</taxon>
        <taxon>Coprobacter</taxon>
    </lineage>
</organism>
<dbReference type="Proteomes" id="UP000594042">
    <property type="component" value="Chromosome"/>
</dbReference>
<dbReference type="InterPro" id="IPR023875">
    <property type="entry name" value="DNA_repair_put"/>
</dbReference>
<gene>
    <name evidence="2" type="ORF">Cop2CBH44_10580</name>
</gene>
<evidence type="ECO:0000259" key="1">
    <source>
        <dbReference type="Pfam" id="PF13566"/>
    </source>
</evidence>
<dbReference type="Pfam" id="PF13566">
    <property type="entry name" value="DUF4130"/>
    <property type="match status" value="1"/>
</dbReference>
<dbReference type="RefSeq" id="WP_200755685.1">
    <property type="nucleotide sequence ID" value="NZ_AP023322.1"/>
</dbReference>
<reference evidence="3" key="1">
    <citation type="submission" date="2020-07" db="EMBL/GenBank/DDBJ databases">
        <title>Complete genome sequencing of Coprobacter sp. strain 2CBH44.</title>
        <authorList>
            <person name="Sakamoto M."/>
            <person name="Murakami T."/>
            <person name="Mori H."/>
        </authorList>
    </citation>
    <scope>NUCLEOTIDE SEQUENCE [LARGE SCALE GENOMIC DNA]</scope>
    <source>
        <strain evidence="3">2CBH44</strain>
    </source>
</reference>
<dbReference type="InterPro" id="IPR025404">
    <property type="entry name" value="DUF4130"/>
</dbReference>
<keyword evidence="3" id="KW-1185">Reference proteome</keyword>
<sequence length="255" mass="30608">MTIFIYDKTFEGLLTCIFDAYFKKSFPDFLLSEKDSLPLFYDELITIYTDNEKSSRVWICLQHKLSKLALSCLAACWLSELPNIDIIMFRYIHKVIDAKQSIELNFGDPDVLEISKIGRKVGQEKGRIIQFLRFQKTIDGIYFAAIEPLYNVLSLVIEHLKRRFKDQKWLIYDMKRNYGYYYDLSEVKEITFDNLKDIQFISGLLNENIMDKDEKLFQQLWKEYFKATTIQERINPKLHRQNMPVRFWKYLIEKH</sequence>
<accession>A0A7G1HSJ5</accession>
<proteinExistence type="predicted"/>
<dbReference type="EMBL" id="AP023322">
    <property type="protein sequence ID" value="BCI62705.1"/>
    <property type="molecule type" value="Genomic_DNA"/>
</dbReference>
<evidence type="ECO:0000313" key="3">
    <source>
        <dbReference type="Proteomes" id="UP000594042"/>
    </source>
</evidence>
<feature type="domain" description="DUF4130" evidence="1">
    <location>
        <begin position="85"/>
        <end position="253"/>
    </location>
</feature>
<dbReference type="KEGG" id="copr:Cop2CBH44_10580"/>
<protein>
    <submittedName>
        <fullName evidence="2">DNA metabolism protein</fullName>
    </submittedName>
</protein>
<name>A0A7G1HSJ5_9BACT</name>
<evidence type="ECO:0000313" key="2">
    <source>
        <dbReference type="EMBL" id="BCI62705.1"/>
    </source>
</evidence>
<dbReference type="AlphaFoldDB" id="A0A7G1HSJ5"/>